<keyword evidence="10 18" id="KW-0808">Transferase</keyword>
<evidence type="ECO:0000256" key="11">
    <source>
        <dbReference type="ARBA" id="ARBA00022692"/>
    </source>
</evidence>
<evidence type="ECO:0000256" key="13">
    <source>
        <dbReference type="ARBA" id="ARBA00022989"/>
    </source>
</evidence>
<keyword evidence="16" id="KW-0594">Phospholipid biosynthesis</keyword>
<dbReference type="PANTHER" id="PTHR46382:SF1">
    <property type="entry name" value="PHOSPHATIDATE CYTIDYLYLTRANSFERASE"/>
    <property type="match status" value="1"/>
</dbReference>
<dbReference type="Pfam" id="PF01148">
    <property type="entry name" value="CTP_transf_1"/>
    <property type="match status" value="1"/>
</dbReference>
<evidence type="ECO:0000313" key="21">
    <source>
        <dbReference type="EMBL" id="MBJ8342146.1"/>
    </source>
</evidence>
<feature type="transmembrane region" description="Helical" evidence="20">
    <location>
        <begin position="272"/>
        <end position="290"/>
    </location>
</feature>
<dbReference type="GO" id="GO:0016024">
    <property type="term" value="P:CDP-diacylglycerol biosynthetic process"/>
    <property type="evidence" value="ECO:0007669"/>
    <property type="project" value="TreeGrafter"/>
</dbReference>
<dbReference type="GO" id="GO:0005886">
    <property type="term" value="C:plasma membrane"/>
    <property type="evidence" value="ECO:0007669"/>
    <property type="project" value="UniProtKB-SubCell"/>
</dbReference>
<dbReference type="EMBL" id="JAEMNV010000010">
    <property type="protein sequence ID" value="MBJ8342146.1"/>
    <property type="molecule type" value="Genomic_DNA"/>
</dbReference>
<feature type="transmembrane region" description="Helical" evidence="20">
    <location>
        <begin position="206"/>
        <end position="226"/>
    </location>
</feature>
<dbReference type="AlphaFoldDB" id="A0A934NV73"/>
<evidence type="ECO:0000256" key="9">
    <source>
        <dbReference type="ARBA" id="ARBA00022516"/>
    </source>
</evidence>
<name>A0A934NV73_9NOCA</name>
<comment type="pathway">
    <text evidence="3 18">Phospholipid metabolism; CDP-diacylglycerol biosynthesis; CDP-diacylglycerol from sn-glycerol 3-phosphate: step 3/3.</text>
</comment>
<keyword evidence="8" id="KW-1003">Cell membrane</keyword>
<evidence type="ECO:0000313" key="22">
    <source>
        <dbReference type="Proteomes" id="UP000655868"/>
    </source>
</evidence>
<comment type="catalytic activity">
    <reaction evidence="1 18">
        <text>a 1,2-diacyl-sn-glycero-3-phosphate + CTP + H(+) = a CDP-1,2-diacyl-sn-glycerol + diphosphate</text>
        <dbReference type="Rhea" id="RHEA:16229"/>
        <dbReference type="ChEBI" id="CHEBI:15378"/>
        <dbReference type="ChEBI" id="CHEBI:33019"/>
        <dbReference type="ChEBI" id="CHEBI:37563"/>
        <dbReference type="ChEBI" id="CHEBI:58332"/>
        <dbReference type="ChEBI" id="CHEBI:58608"/>
        <dbReference type="EC" id="2.7.7.41"/>
    </reaction>
</comment>
<keyword evidence="9" id="KW-0444">Lipid biosynthesis</keyword>
<dbReference type="GO" id="GO:0004605">
    <property type="term" value="F:phosphatidate cytidylyltransferase activity"/>
    <property type="evidence" value="ECO:0007669"/>
    <property type="project" value="UniProtKB-EC"/>
</dbReference>
<dbReference type="InterPro" id="IPR000374">
    <property type="entry name" value="PC_trans"/>
</dbReference>
<proteinExistence type="inferred from homology"/>
<evidence type="ECO:0000256" key="17">
    <source>
        <dbReference type="ARBA" id="ARBA00023264"/>
    </source>
</evidence>
<evidence type="ECO:0000256" key="14">
    <source>
        <dbReference type="ARBA" id="ARBA00023098"/>
    </source>
</evidence>
<comment type="similarity">
    <text evidence="5 18">Belongs to the CDS family.</text>
</comment>
<evidence type="ECO:0000256" key="1">
    <source>
        <dbReference type="ARBA" id="ARBA00001698"/>
    </source>
</evidence>
<evidence type="ECO:0000256" key="12">
    <source>
        <dbReference type="ARBA" id="ARBA00022695"/>
    </source>
</evidence>
<accession>A0A934NV73</accession>
<evidence type="ECO:0000256" key="8">
    <source>
        <dbReference type="ARBA" id="ARBA00022475"/>
    </source>
</evidence>
<keyword evidence="13 20" id="KW-1133">Transmembrane helix</keyword>
<evidence type="ECO:0000256" key="6">
    <source>
        <dbReference type="ARBA" id="ARBA00012487"/>
    </source>
</evidence>
<dbReference type="EC" id="2.7.7.41" evidence="6 18"/>
<keyword evidence="15 20" id="KW-0472">Membrane</keyword>
<comment type="pathway">
    <text evidence="4">Lipid metabolism.</text>
</comment>
<feature type="transmembrane region" description="Helical" evidence="20">
    <location>
        <begin position="247"/>
        <end position="266"/>
    </location>
</feature>
<organism evidence="21 22">
    <name type="scientific">Antrihabitans stalagmiti</name>
    <dbReference type="NCBI Taxonomy" id="2799499"/>
    <lineage>
        <taxon>Bacteria</taxon>
        <taxon>Bacillati</taxon>
        <taxon>Actinomycetota</taxon>
        <taxon>Actinomycetes</taxon>
        <taxon>Mycobacteriales</taxon>
        <taxon>Nocardiaceae</taxon>
        <taxon>Antrihabitans</taxon>
    </lineage>
</organism>
<evidence type="ECO:0000256" key="10">
    <source>
        <dbReference type="ARBA" id="ARBA00022679"/>
    </source>
</evidence>
<evidence type="ECO:0000256" key="20">
    <source>
        <dbReference type="SAM" id="Phobius"/>
    </source>
</evidence>
<keyword evidence="11 18" id="KW-0812">Transmembrane</keyword>
<protein>
    <recommendedName>
        <fullName evidence="7 18">Phosphatidate cytidylyltransferase</fullName>
        <ecNumber evidence="6 18">2.7.7.41</ecNumber>
    </recommendedName>
</protein>
<evidence type="ECO:0000256" key="3">
    <source>
        <dbReference type="ARBA" id="ARBA00005119"/>
    </source>
</evidence>
<evidence type="ECO:0000256" key="16">
    <source>
        <dbReference type="ARBA" id="ARBA00023209"/>
    </source>
</evidence>
<reference evidence="21" key="1">
    <citation type="submission" date="2020-12" db="EMBL/GenBank/DDBJ databases">
        <title>Antrihabitans popcorni sp. nov. and Antrihabitans auranticaus sp. nov., isolated from a larva cave.</title>
        <authorList>
            <person name="Lee S.D."/>
            <person name="Kim I.S."/>
        </authorList>
    </citation>
    <scope>NUCLEOTIDE SEQUENCE</scope>
    <source>
        <strain evidence="21">YC3-6</strain>
    </source>
</reference>
<feature type="compositionally biased region" description="Polar residues" evidence="19">
    <location>
        <begin position="32"/>
        <end position="42"/>
    </location>
</feature>
<gene>
    <name evidence="21" type="ORF">JGU71_24970</name>
</gene>
<evidence type="ECO:0000256" key="19">
    <source>
        <dbReference type="SAM" id="MobiDB-lite"/>
    </source>
</evidence>
<feature type="region of interest" description="Disordered" evidence="19">
    <location>
        <begin position="1"/>
        <end position="56"/>
    </location>
</feature>
<feature type="transmembrane region" description="Helical" evidence="20">
    <location>
        <begin position="175"/>
        <end position="200"/>
    </location>
</feature>
<dbReference type="PROSITE" id="PS01315">
    <property type="entry name" value="CDS"/>
    <property type="match status" value="1"/>
</dbReference>
<keyword evidence="17" id="KW-1208">Phospholipid metabolism</keyword>
<evidence type="ECO:0000256" key="15">
    <source>
        <dbReference type="ARBA" id="ARBA00023136"/>
    </source>
</evidence>
<keyword evidence="22" id="KW-1185">Reference proteome</keyword>
<evidence type="ECO:0000256" key="7">
    <source>
        <dbReference type="ARBA" id="ARBA00019373"/>
    </source>
</evidence>
<evidence type="ECO:0000256" key="5">
    <source>
        <dbReference type="ARBA" id="ARBA00010185"/>
    </source>
</evidence>
<feature type="transmembrane region" description="Helical" evidence="20">
    <location>
        <begin position="81"/>
        <end position="109"/>
    </location>
</feature>
<keyword evidence="12 18" id="KW-0548">Nucleotidyltransferase</keyword>
<dbReference type="Proteomes" id="UP000655868">
    <property type="component" value="Unassembled WGS sequence"/>
</dbReference>
<keyword evidence="14" id="KW-0443">Lipid metabolism</keyword>
<dbReference type="PANTHER" id="PTHR46382">
    <property type="entry name" value="PHOSPHATIDATE CYTIDYLYLTRANSFERASE"/>
    <property type="match status" value="1"/>
</dbReference>
<sequence length="335" mass="34536">MTVTTDDGKASSGAPGEVTFAEPSSVDAATHDTPTNTATQSAPIAGPEPGVDPGKTAAAQDAAKSKAGRNLPAAVAVGGSLGISLVLILVFVPKVLVGVIAVALAIATWEVARRLREADVLVPRIPLILGGQAIMWFAWPHGAVGVLAAFAGTVLVCMVWRLFDHGLRVAPQNFLRDTSITVFVAAWLPLLAAFAILLVLQEDGAGKVLCFMIGVVCSDVGGYAAGVLFGKHPMVPAISPKKSWEGFVGSLVFSVIGGLLTVTLILDANSLIGVLLGVSLVVVATLGDLIESQVKRELGIKDMGTMLPGHGGIMDRLDSMLPSAFVSWAVLTAFV</sequence>
<comment type="subcellular location">
    <subcellularLocation>
        <location evidence="2">Cell membrane</location>
        <topology evidence="2">Multi-pass membrane protein</topology>
    </subcellularLocation>
</comment>
<evidence type="ECO:0000256" key="4">
    <source>
        <dbReference type="ARBA" id="ARBA00005189"/>
    </source>
</evidence>
<evidence type="ECO:0000256" key="2">
    <source>
        <dbReference type="ARBA" id="ARBA00004651"/>
    </source>
</evidence>
<evidence type="ECO:0000256" key="18">
    <source>
        <dbReference type="RuleBase" id="RU003938"/>
    </source>
</evidence>
<comment type="caution">
    <text evidence="21">The sequence shown here is derived from an EMBL/GenBank/DDBJ whole genome shotgun (WGS) entry which is preliminary data.</text>
</comment>
<feature type="transmembrane region" description="Helical" evidence="20">
    <location>
        <begin position="145"/>
        <end position="163"/>
    </location>
</feature>